<dbReference type="SMART" id="SM00217">
    <property type="entry name" value="WAP"/>
    <property type="match status" value="1"/>
</dbReference>
<reference evidence="10" key="1">
    <citation type="submission" date="2025-08" db="UniProtKB">
        <authorList>
            <consortium name="RefSeq"/>
        </authorList>
    </citation>
    <scope>IDENTIFICATION</scope>
    <source>
        <tissue evidence="10">Whole sample</tissue>
    </source>
</reference>
<dbReference type="PRINTS" id="PR00003">
    <property type="entry name" value="4DISULPHCORE"/>
</dbReference>
<keyword evidence="6" id="KW-0732">Signal</keyword>
<dbReference type="InterPro" id="IPR020901">
    <property type="entry name" value="Prtase_inh_Kunz-CS"/>
</dbReference>
<dbReference type="FunFam" id="4.10.410.10:FF:000021">
    <property type="entry name" value="Serine protease inhibitor, putative"/>
    <property type="match status" value="1"/>
</dbReference>
<dbReference type="PANTHER" id="PTHR47247:SF1">
    <property type="entry name" value="KUNITZ-TYPE PROTEASE INHIBITOR 2"/>
    <property type="match status" value="1"/>
</dbReference>
<dbReference type="GO" id="GO:0005576">
    <property type="term" value="C:extracellular region"/>
    <property type="evidence" value="ECO:0007669"/>
    <property type="project" value="UniProtKB-SubCell"/>
</dbReference>
<dbReference type="InterPro" id="IPR002223">
    <property type="entry name" value="Kunitz_BPTI"/>
</dbReference>
<dbReference type="Pfam" id="PF23334">
    <property type="entry name" value="VWC2L_2nd"/>
    <property type="match status" value="2"/>
</dbReference>
<evidence type="ECO:0000256" key="1">
    <source>
        <dbReference type="ARBA" id="ARBA00004613"/>
    </source>
</evidence>
<keyword evidence="4" id="KW-0722">Serine protease inhibitor</keyword>
<dbReference type="SUPFAM" id="SSF57256">
    <property type="entry name" value="Elafin-like"/>
    <property type="match status" value="1"/>
</dbReference>
<evidence type="ECO:0000256" key="5">
    <source>
        <dbReference type="ARBA" id="ARBA00023157"/>
    </source>
</evidence>
<dbReference type="Proteomes" id="UP000694844">
    <property type="component" value="Chromosome 10"/>
</dbReference>
<dbReference type="SUPFAM" id="SSF57362">
    <property type="entry name" value="BPTI-like"/>
    <property type="match status" value="1"/>
</dbReference>
<dbReference type="Gene3D" id="4.10.75.10">
    <property type="entry name" value="Elafin-like"/>
    <property type="match status" value="1"/>
</dbReference>
<keyword evidence="3" id="KW-0646">Protease inhibitor</keyword>
<dbReference type="Pfam" id="PF00014">
    <property type="entry name" value="Kunitz_BPTI"/>
    <property type="match status" value="1"/>
</dbReference>
<evidence type="ECO:0000256" key="6">
    <source>
        <dbReference type="SAM" id="SignalP"/>
    </source>
</evidence>
<dbReference type="PROSITE" id="PS00280">
    <property type="entry name" value="BPTI_KUNITZ_1"/>
    <property type="match status" value="1"/>
</dbReference>
<organism evidence="9 10">
    <name type="scientific">Crassostrea virginica</name>
    <name type="common">Eastern oyster</name>
    <dbReference type="NCBI Taxonomy" id="6565"/>
    <lineage>
        <taxon>Eukaryota</taxon>
        <taxon>Metazoa</taxon>
        <taxon>Spiralia</taxon>
        <taxon>Lophotrochozoa</taxon>
        <taxon>Mollusca</taxon>
        <taxon>Bivalvia</taxon>
        <taxon>Autobranchia</taxon>
        <taxon>Pteriomorphia</taxon>
        <taxon>Ostreida</taxon>
        <taxon>Ostreoidea</taxon>
        <taxon>Ostreidae</taxon>
        <taxon>Crassostrea</taxon>
    </lineage>
</organism>
<proteinExistence type="predicted"/>
<feature type="signal peptide" evidence="6">
    <location>
        <begin position="1"/>
        <end position="15"/>
    </location>
</feature>
<evidence type="ECO:0000313" key="9">
    <source>
        <dbReference type="Proteomes" id="UP000694844"/>
    </source>
</evidence>
<dbReference type="PROSITE" id="PS50279">
    <property type="entry name" value="BPTI_KUNITZ_2"/>
    <property type="match status" value="1"/>
</dbReference>
<dbReference type="RefSeq" id="XP_022312346.1">
    <property type="nucleotide sequence ID" value="XM_022456638.1"/>
</dbReference>
<dbReference type="PANTHER" id="PTHR47247">
    <property type="entry name" value="KUNITZ-TYPE PROTEASE INHIBITOR 2"/>
    <property type="match status" value="1"/>
</dbReference>
<keyword evidence="5" id="KW-1015">Disulfide bond</keyword>
<dbReference type="Gene3D" id="2.10.70.10">
    <property type="entry name" value="Complement Module, domain 1"/>
    <property type="match status" value="2"/>
</dbReference>
<evidence type="ECO:0000256" key="2">
    <source>
        <dbReference type="ARBA" id="ARBA00022525"/>
    </source>
</evidence>
<dbReference type="SUPFAM" id="SSF57603">
    <property type="entry name" value="FnI-like domain"/>
    <property type="match status" value="1"/>
</dbReference>
<dbReference type="SUPFAM" id="SSF57283">
    <property type="entry name" value="PMP inhibitors"/>
    <property type="match status" value="1"/>
</dbReference>
<comment type="subcellular location">
    <subcellularLocation>
        <location evidence="1">Secreted</location>
    </subcellularLocation>
</comment>
<keyword evidence="9" id="KW-1185">Reference proteome</keyword>
<feature type="chain" id="PRO_5034563982" evidence="6">
    <location>
        <begin position="16"/>
        <end position="219"/>
    </location>
</feature>
<keyword evidence="2" id="KW-0964">Secreted</keyword>
<evidence type="ECO:0000313" key="10">
    <source>
        <dbReference type="RefSeq" id="XP_022312346.1"/>
    </source>
</evidence>
<dbReference type="InterPro" id="IPR036880">
    <property type="entry name" value="Kunitz_BPTI_sf"/>
</dbReference>
<name>A0A8B8CCG1_CRAVI</name>
<dbReference type="CDD" id="cd00109">
    <property type="entry name" value="Kunitz-type"/>
    <property type="match status" value="1"/>
</dbReference>
<evidence type="ECO:0000259" key="7">
    <source>
        <dbReference type="PROSITE" id="PS50279"/>
    </source>
</evidence>
<feature type="domain" description="BPTI/Kunitz inhibitor" evidence="7">
    <location>
        <begin position="168"/>
        <end position="218"/>
    </location>
</feature>
<dbReference type="KEGG" id="cvn:111117500"/>
<dbReference type="GO" id="GO:0004867">
    <property type="term" value="F:serine-type endopeptidase inhibitor activity"/>
    <property type="evidence" value="ECO:0007669"/>
    <property type="project" value="UniProtKB-KW"/>
</dbReference>
<evidence type="ECO:0000256" key="4">
    <source>
        <dbReference type="ARBA" id="ARBA00022900"/>
    </source>
</evidence>
<sequence length="219" mass="23330">MKVVALCLFVGYVCSQRVVVEKPGTCPVSGIITTCECRPELITCNGDSECPGSQKCCSYGCGCRTQCVDPVGSYGPSAGCEYNGRRYREGESFPSSDGCNTCTCGSSGQVGCTEMACLNGCEYNGRRYRVGEGFPSSDGCNTCTCGTSGQVGCTEMACISPVGGRGVCSQPKVVGRCRAAFPRYWFNSQTNRCESFTYGGCGGNENNFKTLQECQRRCQ</sequence>
<dbReference type="PROSITE" id="PS51390">
    <property type="entry name" value="WAP"/>
    <property type="match status" value="1"/>
</dbReference>
<dbReference type="SMART" id="SM00131">
    <property type="entry name" value="KU"/>
    <property type="match status" value="1"/>
</dbReference>
<dbReference type="GeneID" id="111117500"/>
<evidence type="ECO:0000256" key="3">
    <source>
        <dbReference type="ARBA" id="ARBA00022690"/>
    </source>
</evidence>
<dbReference type="InterPro" id="IPR036201">
    <property type="entry name" value="Pacifastin_dom_sf"/>
</dbReference>
<protein>
    <submittedName>
        <fullName evidence="10">Four-domain proteases inhibitor-like isoform X1</fullName>
    </submittedName>
</protein>
<evidence type="ECO:0000259" key="8">
    <source>
        <dbReference type="PROSITE" id="PS51390"/>
    </source>
</evidence>
<accession>A0A8B8CCG1</accession>
<dbReference type="InterPro" id="IPR008197">
    <property type="entry name" value="WAP_dom"/>
</dbReference>
<dbReference type="InterPro" id="IPR036645">
    <property type="entry name" value="Elafin-like_sf"/>
</dbReference>
<feature type="domain" description="WAP" evidence="8">
    <location>
        <begin position="19"/>
        <end position="71"/>
    </location>
</feature>
<gene>
    <name evidence="10" type="primary">LOC111117500</name>
</gene>
<dbReference type="PRINTS" id="PR00759">
    <property type="entry name" value="BASICPTASE"/>
</dbReference>
<dbReference type="Gene3D" id="4.10.410.10">
    <property type="entry name" value="Pancreatic trypsin inhibitor Kunitz domain"/>
    <property type="match status" value="1"/>
</dbReference>
<dbReference type="OrthoDB" id="6162056at2759"/>
<dbReference type="AlphaFoldDB" id="A0A8B8CCG1"/>
<dbReference type="Pfam" id="PF00095">
    <property type="entry name" value="WAP"/>
    <property type="match status" value="1"/>
</dbReference>